<dbReference type="Pfam" id="PF13086">
    <property type="entry name" value="AAA_11"/>
    <property type="match status" value="1"/>
</dbReference>
<accession>H5URC4</accession>
<dbReference type="InterPro" id="IPR041677">
    <property type="entry name" value="DNA2/NAM7_AAA_11"/>
</dbReference>
<dbReference type="InterPro" id="IPR027417">
    <property type="entry name" value="P-loop_NTPase"/>
</dbReference>
<dbReference type="RefSeq" id="WP_009482180.1">
    <property type="nucleotide sequence ID" value="NZ_BAFE01000049.1"/>
</dbReference>
<feature type="compositionally biased region" description="Low complexity" evidence="1">
    <location>
        <begin position="1061"/>
        <end position="1081"/>
    </location>
</feature>
<gene>
    <name evidence="4" type="ORF">MOPEL_069_00370</name>
</gene>
<dbReference type="GO" id="GO:0004386">
    <property type="term" value="F:helicase activity"/>
    <property type="evidence" value="ECO:0007669"/>
    <property type="project" value="InterPro"/>
</dbReference>
<dbReference type="SUPFAM" id="SSF52540">
    <property type="entry name" value="P-loop containing nucleoside triphosphate hydrolases"/>
    <property type="match status" value="1"/>
</dbReference>
<dbReference type="Gene3D" id="3.40.50.300">
    <property type="entry name" value="P-loop containing nucleotide triphosphate hydrolases"/>
    <property type="match status" value="2"/>
</dbReference>
<keyword evidence="5" id="KW-1185">Reference proteome</keyword>
<evidence type="ECO:0000259" key="3">
    <source>
        <dbReference type="Pfam" id="PF13087"/>
    </source>
</evidence>
<dbReference type="CDD" id="cd18043">
    <property type="entry name" value="DEXXQc_SF1"/>
    <property type="match status" value="1"/>
</dbReference>
<dbReference type="CDD" id="cd18808">
    <property type="entry name" value="SF1_C_Upf1"/>
    <property type="match status" value="1"/>
</dbReference>
<dbReference type="OrthoDB" id="9757917at2"/>
<reference evidence="4 5" key="1">
    <citation type="submission" date="2012-02" db="EMBL/GenBank/DDBJ databases">
        <title>Whole genome shotgun sequence of Mobilicoccus pelagius NBRC 104925.</title>
        <authorList>
            <person name="Yoshida Y."/>
            <person name="Hosoyama A."/>
            <person name="Tsuchikane K."/>
            <person name="Katsumata H."/>
            <person name="Yamazaki S."/>
            <person name="Fujita N."/>
        </authorList>
    </citation>
    <scope>NUCLEOTIDE SEQUENCE [LARGE SCALE GENOMIC DNA]</scope>
    <source>
        <strain evidence="4 5">NBRC 104925</strain>
    </source>
</reference>
<dbReference type="STRING" id="1089455.MOPEL_069_00370"/>
<dbReference type="Pfam" id="PF13195">
    <property type="entry name" value="DUF4011"/>
    <property type="match status" value="1"/>
</dbReference>
<name>H5URC4_9MICO</name>
<dbReference type="InterPro" id="IPR045055">
    <property type="entry name" value="DNA2/NAM7-like"/>
</dbReference>
<dbReference type="InterPro" id="IPR025103">
    <property type="entry name" value="DUF4011"/>
</dbReference>
<evidence type="ECO:0000313" key="5">
    <source>
        <dbReference type="Proteomes" id="UP000004367"/>
    </source>
</evidence>
<organism evidence="4 5">
    <name type="scientific">Mobilicoccus pelagius NBRC 104925</name>
    <dbReference type="NCBI Taxonomy" id="1089455"/>
    <lineage>
        <taxon>Bacteria</taxon>
        <taxon>Bacillati</taxon>
        <taxon>Actinomycetota</taxon>
        <taxon>Actinomycetes</taxon>
        <taxon>Micrococcales</taxon>
        <taxon>Dermatophilaceae</taxon>
        <taxon>Mobilicoccus</taxon>
    </lineage>
</organism>
<dbReference type="eggNOG" id="COG0507">
    <property type="taxonomic scope" value="Bacteria"/>
</dbReference>
<protein>
    <recommendedName>
        <fullName evidence="6">DNA2/NAM7 helicase-like C-terminal domain-containing protein</fullName>
    </recommendedName>
</protein>
<dbReference type="eggNOG" id="COG1112">
    <property type="taxonomic scope" value="Bacteria"/>
</dbReference>
<proteinExistence type="predicted"/>
<evidence type="ECO:0008006" key="6">
    <source>
        <dbReference type="Google" id="ProtNLM"/>
    </source>
</evidence>
<dbReference type="InterPro" id="IPR041679">
    <property type="entry name" value="DNA2/NAM7-like_C"/>
</dbReference>
<dbReference type="Pfam" id="PF13087">
    <property type="entry name" value="AAA_12"/>
    <property type="match status" value="1"/>
</dbReference>
<dbReference type="PANTHER" id="PTHR10887">
    <property type="entry name" value="DNA2/NAM7 HELICASE FAMILY"/>
    <property type="match status" value="1"/>
</dbReference>
<dbReference type="EMBL" id="BAFE01000049">
    <property type="protein sequence ID" value="GAB48282.1"/>
    <property type="molecule type" value="Genomic_DNA"/>
</dbReference>
<dbReference type="Proteomes" id="UP000004367">
    <property type="component" value="Unassembled WGS sequence"/>
</dbReference>
<evidence type="ECO:0000313" key="4">
    <source>
        <dbReference type="EMBL" id="GAB48282.1"/>
    </source>
</evidence>
<feature type="region of interest" description="Disordered" evidence="1">
    <location>
        <begin position="1061"/>
        <end position="1102"/>
    </location>
</feature>
<feature type="domain" description="DNA2/NAM7 helicase helicase" evidence="2">
    <location>
        <begin position="426"/>
        <end position="685"/>
    </location>
</feature>
<comment type="caution">
    <text evidence="4">The sequence shown here is derived from an EMBL/GenBank/DDBJ whole genome shotgun (WGS) entry which is preliminary data.</text>
</comment>
<evidence type="ECO:0000259" key="2">
    <source>
        <dbReference type="Pfam" id="PF13086"/>
    </source>
</evidence>
<evidence type="ECO:0000256" key="1">
    <source>
        <dbReference type="SAM" id="MobiDB-lite"/>
    </source>
</evidence>
<feature type="domain" description="DNA2/NAM7 helicase-like C-terminal" evidence="3">
    <location>
        <begin position="703"/>
        <end position="895"/>
    </location>
</feature>
<sequence>MTAEAHALVGVVAASLTRLLRPMMSASCPEWGGWPEAYRRRGAELPPGDAALDDLLFLLRVVAENPSRFPAFATSPHVGLARQRFARAFGPAPEAADVVACAEVATGLFTAADVAVPPEVREIAVAPAGDDGAESATGPSVVARWLGDLLDLTRHNPLISLGDRGVPLLVDEDAIARVEDVLADGLELVVHGWDDLDGVEDGWAGLSLPSVSGPGDLPGSFLDAMLDDEASVFLGLDVRSSRRTLQDMRRRATVVAEETGASPLYLTVGALRMDDRTAPLFLVPVVVEGPRLGPWTLHMEPGAEPRLNECLVEFLRREDGFSPTVLTSPPTDHAGLDVPRIFAELREALAGRRFPYEVVADMRLALLHFSTLTMWRDLHEHADVFTANPVVRHLAEGRTEFVDPVPEPVVDASVEDELSLPLPADGTQMRAVRWAREGRSFVVQGPPGTGKSQTIANLMADAVAAGRRVLFVAEKDAALEVVQRRLDAVGLAHRSLDLRAKDLTIRAVREHLVASSHRRSGAGRAALESARRRHRSLVDELEALPAAMRAGELPQVDGEARARQVEAYREAAEQRRAALREWLRSADVAPRHGYGDAAVLARELRVARTSTVRELFETHAEAILDVTPCVLAGPAAVARYLPARADLFDLVVFDEASQIRVEAVIGAMGRGSATVVVGDPQQMPPSDPLVPDGEDDQQESILLEAVRIGMPVVRLSWHYRSRSEGLVAFSNAHYYDGTLASFPMPPGGNGGAGVEFRRCDGRYEMGRGRKEKINLTEAQEVVAEVVRLLTEDPQASVGVVTFNTAQRDVILDRLEAAAAPQVVKDALVRESEPLIVKALEHIQGDERDHILFSATYSVDASGKLPANFGLLSRRGGERRLNVAITRARVRNVVFASFEPTDIDRRSSAVSQGPAHLRDYLLAARHGQADAATSASIPDPARTMLAARLRTRGLEVLEDVGMSQFKVDLAVRRAGGPWIAVLLDTDEWIRRLTVADRDGIPDTVLGTYLGWAAVHQVYREEMRRDPEVVLGRILALTGQVAGVPETVSAVEAAMRGGVVAPAPPAAATAGAPESPESDASAARTSLGGAGREVPTRRTSTPRETAVTTAAVTTAAAATATATSVEAQAAASRRAVESVGVAGLVLRDFRQAHDDAIGRADVIDGLPGKAQTVQVAAEWRDVVATEGPVLASRASSVIGRRFRTRVLGRDKRDAIMGAIPADLPRTRAGDDEFVWPAGVDPATYRGVRSSVRAHRKIHEIAPEEIANALRLTLSQAGPGCTETELVRGVTELFGYGRMGRLIKEGITVVLDQHIRNGEFRREGQRIVWGVTATSDGALGTTGATQLTGSRPRSAAAVRASRPNWRLLGQ</sequence>
<dbReference type="InterPro" id="IPR047187">
    <property type="entry name" value="SF1_C_Upf1"/>
</dbReference>